<keyword evidence="2" id="KW-0808">Transferase</keyword>
<dbReference type="GO" id="GO:0008168">
    <property type="term" value="F:methyltransferase activity"/>
    <property type="evidence" value="ECO:0007669"/>
    <property type="project" value="UniProtKB-KW"/>
</dbReference>
<dbReference type="PROSITE" id="PS51682">
    <property type="entry name" value="SAM_OMT_I"/>
    <property type="match status" value="1"/>
</dbReference>
<evidence type="ECO:0000313" key="5">
    <source>
        <dbReference type="Proteomes" id="UP001500618"/>
    </source>
</evidence>
<protein>
    <submittedName>
        <fullName evidence="4">Class I SAM-dependent methyltransferase</fullName>
    </submittedName>
</protein>
<keyword evidence="1 4" id="KW-0489">Methyltransferase</keyword>
<dbReference type="EMBL" id="BAAANY010000016">
    <property type="protein sequence ID" value="GAA1689094.1"/>
    <property type="molecule type" value="Genomic_DNA"/>
</dbReference>
<evidence type="ECO:0000256" key="3">
    <source>
        <dbReference type="ARBA" id="ARBA00022691"/>
    </source>
</evidence>
<dbReference type="Pfam" id="PF01596">
    <property type="entry name" value="Methyltransf_3"/>
    <property type="match status" value="1"/>
</dbReference>
<evidence type="ECO:0000256" key="2">
    <source>
        <dbReference type="ARBA" id="ARBA00022679"/>
    </source>
</evidence>
<keyword evidence="5" id="KW-1185">Reference proteome</keyword>
<dbReference type="GO" id="GO:0032259">
    <property type="term" value="P:methylation"/>
    <property type="evidence" value="ECO:0007669"/>
    <property type="project" value="UniProtKB-KW"/>
</dbReference>
<evidence type="ECO:0000313" key="4">
    <source>
        <dbReference type="EMBL" id="GAA1689094.1"/>
    </source>
</evidence>
<accession>A0ABN2HKV0</accession>
<gene>
    <name evidence="4" type="ORF">GCM10009765_43130</name>
</gene>
<dbReference type="RefSeq" id="WP_344312115.1">
    <property type="nucleotide sequence ID" value="NZ_BAAANY010000016.1"/>
</dbReference>
<dbReference type="Proteomes" id="UP001500618">
    <property type="component" value="Unassembled WGS sequence"/>
</dbReference>
<dbReference type="PANTHER" id="PTHR43167:SF1">
    <property type="entry name" value="PUTATIVE (AFU_ORTHOLOGUE AFUA_6G01830)-RELATED"/>
    <property type="match status" value="1"/>
</dbReference>
<dbReference type="CDD" id="cd02440">
    <property type="entry name" value="AdoMet_MTases"/>
    <property type="match status" value="1"/>
</dbReference>
<sequence>MDDARRQLLNKLYDEGRAWDGKEPDRLKRRRNVDPGAAAFLITLIRAIPAPRVLEIGTSNGYSTIWLADACAAVGGRVTTVDTDPVTQADAAANIAAAGLADRVDLKIADGGQFLADLPDDSVDLLFLDAERTEYPRWWPHPLRVIRPGGLLVADNATSHPDEIAPLAKLLADAPNCYSTLVPVGSGELVAVLDR</sequence>
<name>A0ABN2HKV0_9ACTN</name>
<keyword evidence="3" id="KW-0949">S-adenosyl-L-methionine</keyword>
<evidence type="ECO:0000256" key="1">
    <source>
        <dbReference type="ARBA" id="ARBA00022603"/>
    </source>
</evidence>
<dbReference type="PANTHER" id="PTHR43167">
    <property type="entry name" value="PUTATIVE (AFU_ORTHOLOGUE AFUA_6G01830)-RELATED"/>
    <property type="match status" value="1"/>
</dbReference>
<reference evidence="4 5" key="1">
    <citation type="journal article" date="2019" name="Int. J. Syst. Evol. Microbiol.">
        <title>The Global Catalogue of Microorganisms (GCM) 10K type strain sequencing project: providing services to taxonomists for standard genome sequencing and annotation.</title>
        <authorList>
            <consortium name="The Broad Institute Genomics Platform"/>
            <consortium name="The Broad Institute Genome Sequencing Center for Infectious Disease"/>
            <person name="Wu L."/>
            <person name="Ma J."/>
        </authorList>
    </citation>
    <scope>NUCLEOTIDE SEQUENCE [LARGE SCALE GENOMIC DNA]</scope>
    <source>
        <strain evidence="4 5">JCM 14718</strain>
    </source>
</reference>
<dbReference type="InterPro" id="IPR029063">
    <property type="entry name" value="SAM-dependent_MTases_sf"/>
</dbReference>
<dbReference type="Gene3D" id="3.40.50.150">
    <property type="entry name" value="Vaccinia Virus protein VP39"/>
    <property type="match status" value="1"/>
</dbReference>
<dbReference type="InterPro" id="IPR002935">
    <property type="entry name" value="SAM_O-MeTrfase"/>
</dbReference>
<comment type="caution">
    <text evidence="4">The sequence shown here is derived from an EMBL/GenBank/DDBJ whole genome shotgun (WGS) entry which is preliminary data.</text>
</comment>
<organism evidence="4 5">
    <name type="scientific">Fodinicola feengrottensis</name>
    <dbReference type="NCBI Taxonomy" id="435914"/>
    <lineage>
        <taxon>Bacteria</taxon>
        <taxon>Bacillati</taxon>
        <taxon>Actinomycetota</taxon>
        <taxon>Actinomycetes</taxon>
        <taxon>Mycobacteriales</taxon>
        <taxon>Fodinicola</taxon>
    </lineage>
</organism>
<dbReference type="SUPFAM" id="SSF53335">
    <property type="entry name" value="S-adenosyl-L-methionine-dependent methyltransferases"/>
    <property type="match status" value="1"/>
</dbReference>
<proteinExistence type="predicted"/>